<evidence type="ECO:0008006" key="4">
    <source>
        <dbReference type="Google" id="ProtNLM"/>
    </source>
</evidence>
<protein>
    <recommendedName>
        <fullName evidence="4">Outer membrane lipoprotein carrier protein LolA</fullName>
    </recommendedName>
</protein>
<dbReference type="PANTHER" id="PTHR37507">
    <property type="entry name" value="SPORULATION PROTEIN YDCC"/>
    <property type="match status" value="1"/>
</dbReference>
<dbReference type="InterPro" id="IPR052944">
    <property type="entry name" value="Sporulation_related"/>
</dbReference>
<gene>
    <name evidence="2" type="ORF">KGA66_04185</name>
</gene>
<name>A0A8J7WHI2_9ACTN</name>
<comment type="caution">
    <text evidence="2">The sequence shown here is derived from an EMBL/GenBank/DDBJ whole genome shotgun (WGS) entry which is preliminary data.</text>
</comment>
<dbReference type="PANTHER" id="PTHR37507:SF2">
    <property type="entry name" value="SPORULATION PROTEIN YDCC"/>
    <property type="match status" value="1"/>
</dbReference>
<evidence type="ECO:0000313" key="3">
    <source>
        <dbReference type="Proteomes" id="UP000677913"/>
    </source>
</evidence>
<dbReference type="RefSeq" id="WP_211464638.1">
    <property type="nucleotide sequence ID" value="NZ_JAGSXH010000008.1"/>
</dbReference>
<evidence type="ECO:0000313" key="2">
    <source>
        <dbReference type="EMBL" id="MBS2962231.1"/>
    </source>
</evidence>
<keyword evidence="3" id="KW-1185">Reference proteome</keyword>
<dbReference type="Proteomes" id="UP000677913">
    <property type="component" value="Unassembled WGS sequence"/>
</dbReference>
<organism evidence="2 3">
    <name type="scientific">Actinocrinis puniceicyclus</name>
    <dbReference type="NCBI Taxonomy" id="977794"/>
    <lineage>
        <taxon>Bacteria</taxon>
        <taxon>Bacillati</taxon>
        <taxon>Actinomycetota</taxon>
        <taxon>Actinomycetes</taxon>
        <taxon>Catenulisporales</taxon>
        <taxon>Actinospicaceae</taxon>
        <taxon>Actinocrinis</taxon>
    </lineage>
</organism>
<dbReference type="EMBL" id="JAGSXH010000008">
    <property type="protein sequence ID" value="MBS2962231.1"/>
    <property type="molecule type" value="Genomic_DNA"/>
</dbReference>
<evidence type="ECO:0000256" key="1">
    <source>
        <dbReference type="SAM" id="MobiDB-lite"/>
    </source>
</evidence>
<dbReference type="AlphaFoldDB" id="A0A8J7WHI2"/>
<feature type="region of interest" description="Disordered" evidence="1">
    <location>
        <begin position="155"/>
        <end position="179"/>
    </location>
</feature>
<feature type="region of interest" description="Disordered" evidence="1">
    <location>
        <begin position="1"/>
        <end position="27"/>
    </location>
</feature>
<feature type="compositionally biased region" description="Basic and acidic residues" evidence="1">
    <location>
        <begin position="1"/>
        <end position="17"/>
    </location>
</feature>
<dbReference type="InterPro" id="IPR029046">
    <property type="entry name" value="LolA/LolB/LppX"/>
</dbReference>
<dbReference type="SUPFAM" id="SSF89392">
    <property type="entry name" value="Prokaryotic lipoproteins and lipoprotein localization factors"/>
    <property type="match status" value="1"/>
</dbReference>
<sequence length="418" mass="42655">MSEHDSNNRTGKRETHGQAHPVSPLRRGTVRAIAPASVVAIVATGAALAPQFAAAAPALPPISAQNLLVKVAQSKVDTYSGTVALTTNLGLPALPNLAGGANPLSLLSGTHTLQVAANGPQKQRLALLDSLSEYDMVRNGTQLWLYDSSHNSVEHATMTERPGAHKPRPKAEELTKTPLTPQQAAQRLLDALSPSTNISVDGTQSVAGRDAYTLRLTPKQSGSLIGEVTIAVDYQNGAPLQVAVYPAGSGTPAFEVGFTSVSFSAPGNAQFDFKAPKGATVQEMNQDTAKQAAPSAGLGGLNAQTLKPQALGRDWLTVVELHGVDLNALSKAAGSAGSGSRSGGSGGHGNATGLFNGDASSYLDALIGAGKPVSGAFGSGKLYTTNFLSLLVTDDGRLFAGAVTPAVLEADAAAQGTK</sequence>
<accession>A0A8J7WHI2</accession>
<proteinExistence type="predicted"/>
<dbReference type="Gene3D" id="2.50.20.10">
    <property type="entry name" value="Lipoprotein localisation LolA/LolB/LppX"/>
    <property type="match status" value="1"/>
</dbReference>
<reference evidence="2" key="1">
    <citation type="submission" date="2021-04" db="EMBL/GenBank/DDBJ databases">
        <title>Genome based classification of Actinospica acidithermotolerans sp. nov., an actinobacterium isolated from an Indonesian hot spring.</title>
        <authorList>
            <person name="Kusuma A.B."/>
            <person name="Putra K.E."/>
            <person name="Nafisah S."/>
            <person name="Loh J."/>
            <person name="Nouioui I."/>
            <person name="Goodfellow M."/>
        </authorList>
    </citation>
    <scope>NUCLEOTIDE SEQUENCE</scope>
    <source>
        <strain evidence="2">DSM 45618</strain>
    </source>
</reference>